<dbReference type="SMART" id="SM00360">
    <property type="entry name" value="RRM"/>
    <property type="match status" value="2"/>
</dbReference>
<dbReference type="STRING" id="307972.A0A2G8JLQ9"/>
<evidence type="ECO:0000313" key="6">
    <source>
        <dbReference type="EMBL" id="PIK36665.1"/>
    </source>
</evidence>
<dbReference type="Proteomes" id="UP000230750">
    <property type="component" value="Unassembled WGS sequence"/>
</dbReference>
<dbReference type="GO" id="GO:0003729">
    <property type="term" value="F:mRNA binding"/>
    <property type="evidence" value="ECO:0007669"/>
    <property type="project" value="TreeGrafter"/>
</dbReference>
<keyword evidence="2 3" id="KW-0694">RNA-binding</keyword>
<feature type="region of interest" description="Disordered" evidence="4">
    <location>
        <begin position="245"/>
        <end position="264"/>
    </location>
</feature>
<feature type="domain" description="RRM" evidence="5">
    <location>
        <begin position="2"/>
        <end position="88"/>
    </location>
</feature>
<dbReference type="OrthoDB" id="1875751at2759"/>
<feature type="domain" description="RRM" evidence="5">
    <location>
        <begin position="103"/>
        <end position="180"/>
    </location>
</feature>
<keyword evidence="1" id="KW-0677">Repeat</keyword>
<evidence type="ECO:0000256" key="4">
    <source>
        <dbReference type="SAM" id="MobiDB-lite"/>
    </source>
</evidence>
<comment type="caution">
    <text evidence="6">The sequence shown here is derived from an EMBL/GenBank/DDBJ whole genome shotgun (WGS) entry which is preliminary data.</text>
</comment>
<protein>
    <submittedName>
        <fullName evidence="6">Heterogeneous nuclear ribonucleoprotein A3</fullName>
    </submittedName>
</protein>
<dbReference type="Gene3D" id="3.30.70.330">
    <property type="match status" value="2"/>
</dbReference>
<gene>
    <name evidence="6" type="ORF">BSL78_26500</name>
</gene>
<dbReference type="AlphaFoldDB" id="A0A2G8JLQ9"/>
<proteinExistence type="predicted"/>
<keyword evidence="7" id="KW-1185">Reference proteome</keyword>
<evidence type="ECO:0000259" key="5">
    <source>
        <dbReference type="PROSITE" id="PS50102"/>
    </source>
</evidence>
<reference evidence="6 7" key="1">
    <citation type="journal article" date="2017" name="PLoS Biol.">
        <title>The sea cucumber genome provides insights into morphological evolution and visceral regeneration.</title>
        <authorList>
            <person name="Zhang X."/>
            <person name="Sun L."/>
            <person name="Yuan J."/>
            <person name="Sun Y."/>
            <person name="Gao Y."/>
            <person name="Zhang L."/>
            <person name="Li S."/>
            <person name="Dai H."/>
            <person name="Hamel J.F."/>
            <person name="Liu C."/>
            <person name="Yu Y."/>
            <person name="Liu S."/>
            <person name="Lin W."/>
            <person name="Guo K."/>
            <person name="Jin S."/>
            <person name="Xu P."/>
            <person name="Storey K.B."/>
            <person name="Huan P."/>
            <person name="Zhang T."/>
            <person name="Zhou Y."/>
            <person name="Zhang J."/>
            <person name="Lin C."/>
            <person name="Li X."/>
            <person name="Xing L."/>
            <person name="Huo D."/>
            <person name="Sun M."/>
            <person name="Wang L."/>
            <person name="Mercier A."/>
            <person name="Li F."/>
            <person name="Yang H."/>
            <person name="Xiang J."/>
        </authorList>
    </citation>
    <scope>NUCLEOTIDE SEQUENCE [LARGE SCALE GENOMIC DNA]</scope>
    <source>
        <strain evidence="6">Shaxun</strain>
        <tissue evidence="6">Muscle</tissue>
    </source>
</reference>
<name>A0A2G8JLQ9_STIJA</name>
<dbReference type="PANTHER" id="PTHR48032">
    <property type="entry name" value="RNA-BINDING PROTEIN MUSASHI HOMOLOG RBP6"/>
    <property type="match status" value="1"/>
</dbReference>
<dbReference type="GO" id="GO:0006417">
    <property type="term" value="P:regulation of translation"/>
    <property type="evidence" value="ECO:0007669"/>
    <property type="project" value="TreeGrafter"/>
</dbReference>
<evidence type="ECO:0000256" key="1">
    <source>
        <dbReference type="ARBA" id="ARBA00022737"/>
    </source>
</evidence>
<dbReference type="PROSITE" id="PS50102">
    <property type="entry name" value="RRM"/>
    <property type="match status" value="2"/>
</dbReference>
<feature type="compositionally biased region" description="Gly residues" evidence="4">
    <location>
        <begin position="337"/>
        <end position="349"/>
    </location>
</feature>
<dbReference type="InterPro" id="IPR000504">
    <property type="entry name" value="RRM_dom"/>
</dbReference>
<evidence type="ECO:0000256" key="3">
    <source>
        <dbReference type="PROSITE-ProRule" id="PRU00176"/>
    </source>
</evidence>
<dbReference type="EMBL" id="MRZV01001637">
    <property type="protein sequence ID" value="PIK36665.1"/>
    <property type="molecule type" value="Genomic_DNA"/>
</dbReference>
<feature type="region of interest" description="Disordered" evidence="4">
    <location>
        <begin position="320"/>
        <end position="349"/>
    </location>
</feature>
<dbReference type="Pfam" id="PF00076">
    <property type="entry name" value="RRM_1"/>
    <property type="match status" value="2"/>
</dbReference>
<dbReference type="SUPFAM" id="SSF54928">
    <property type="entry name" value="RNA-binding domain, RBD"/>
    <property type="match status" value="2"/>
</dbReference>
<evidence type="ECO:0000256" key="2">
    <source>
        <dbReference type="ARBA" id="ARBA00022884"/>
    </source>
</evidence>
<dbReference type="GO" id="GO:1990904">
    <property type="term" value="C:ribonucleoprotein complex"/>
    <property type="evidence" value="ECO:0007669"/>
    <property type="project" value="UniProtKB-KW"/>
</dbReference>
<dbReference type="PANTHER" id="PTHR48032:SF6">
    <property type="entry name" value="RNA-BINDING (RRM_RBD_RNP MOTIFS) FAMILY PROTEIN"/>
    <property type="match status" value="1"/>
</dbReference>
<organism evidence="6 7">
    <name type="scientific">Stichopus japonicus</name>
    <name type="common">Sea cucumber</name>
    <dbReference type="NCBI Taxonomy" id="307972"/>
    <lineage>
        <taxon>Eukaryota</taxon>
        <taxon>Metazoa</taxon>
        <taxon>Echinodermata</taxon>
        <taxon>Eleutherozoa</taxon>
        <taxon>Echinozoa</taxon>
        <taxon>Holothuroidea</taxon>
        <taxon>Aspidochirotacea</taxon>
        <taxon>Aspidochirotida</taxon>
        <taxon>Stichopodidae</taxon>
        <taxon>Apostichopus</taxon>
    </lineage>
</organism>
<evidence type="ECO:0000313" key="7">
    <source>
        <dbReference type="Proteomes" id="UP000230750"/>
    </source>
</evidence>
<dbReference type="InterPro" id="IPR035979">
    <property type="entry name" value="RBD_domain_sf"/>
</dbReference>
<dbReference type="InterPro" id="IPR012677">
    <property type="entry name" value="Nucleotide-bd_a/b_plait_sf"/>
</dbReference>
<sequence length="349" mass="36790">MRKLFLGGLSFSTTEDDIKEAFQHYGKIVDCVVIRDPTRRDDPTPSRSRGFGFVTFQTAQETQAVLDARKREKIKMNGREIDIKRAMAREDSEKDPTVNEETMKIYIYGIGSLREEDLKEYFSQHGEVKNVIIPKQSADRNKIRGFAFVEFTDYDIVDTLVAMKTHTIGGVSLEVKKATPQTKGGRDRGGGMGDRMRGGFDGGFGGPTGFVPRGYGGGGGFGGAGAFGGGGLPYGGGGNRGFAEDRYGGGGRNQRDNFGGGGGYNDGFGRQGGYDDSYNGGQAGYNRGFSSNSGAGGGGYRGDGFGGGYAASGGYNDGYASQRSSFGPVRGGKRSSGVGGGGPYGGKML</sequence>
<feature type="compositionally biased region" description="Gly residues" evidence="4">
    <location>
        <begin position="248"/>
        <end position="264"/>
    </location>
</feature>
<keyword evidence="6" id="KW-0687">Ribonucleoprotein</keyword>
<accession>A0A2G8JLQ9</accession>